<dbReference type="InterPro" id="IPR029057">
    <property type="entry name" value="PRTase-like"/>
</dbReference>
<reference evidence="8 9" key="1">
    <citation type="submission" date="2017-09" db="EMBL/GenBank/DDBJ databases">
        <title>Complete genome sequence of Oxytococcus suis strain ZY16052.</title>
        <authorList>
            <person name="Li F."/>
        </authorList>
    </citation>
    <scope>NUCLEOTIDE SEQUENCE [LARGE SCALE GENOMIC DNA]</scope>
    <source>
        <strain evidence="8 9">ZY16052</strain>
    </source>
</reference>
<proteinExistence type="inferred from homology"/>
<dbReference type="PANTHER" id="PTHR43864:SF1">
    <property type="entry name" value="XANTHINE PHOSPHORIBOSYLTRANSFERASE"/>
    <property type="match status" value="1"/>
</dbReference>
<gene>
    <name evidence="5" type="primary">xpt</name>
    <name evidence="8" type="ORF">CL176_09145</name>
</gene>
<dbReference type="GO" id="GO:0005737">
    <property type="term" value="C:cytoplasm"/>
    <property type="evidence" value="ECO:0007669"/>
    <property type="project" value="UniProtKB-SubCell"/>
</dbReference>
<comment type="caution">
    <text evidence="5">Lacks conserved residue(s) required for the propagation of feature annotation.</text>
</comment>
<dbReference type="NCBIfam" id="TIGR01744">
    <property type="entry name" value="XPRTase"/>
    <property type="match status" value="1"/>
</dbReference>
<dbReference type="NCBIfam" id="NF006671">
    <property type="entry name" value="PRK09219.1"/>
    <property type="match status" value="1"/>
</dbReference>
<dbReference type="AlphaFoldDB" id="A0A347WM44"/>
<keyword evidence="2 5" id="KW-0328">Glycosyltransferase</keyword>
<dbReference type="RefSeq" id="WP_118991047.1">
    <property type="nucleotide sequence ID" value="NZ_CP023434.1"/>
</dbReference>
<evidence type="ECO:0000259" key="7">
    <source>
        <dbReference type="Pfam" id="PF00156"/>
    </source>
</evidence>
<dbReference type="SUPFAM" id="SSF53271">
    <property type="entry name" value="PRTase-like"/>
    <property type="match status" value="1"/>
</dbReference>
<keyword evidence="1 5" id="KW-0963">Cytoplasm</keyword>
<keyword evidence="3 5" id="KW-0808">Transferase</keyword>
<dbReference type="InterPro" id="IPR010079">
    <property type="entry name" value="Xanthine_PRibTrfase"/>
</dbReference>
<organism evidence="8 9">
    <name type="scientific">Suicoccus acidiformans</name>
    <dbReference type="NCBI Taxonomy" id="2036206"/>
    <lineage>
        <taxon>Bacteria</taxon>
        <taxon>Bacillati</taxon>
        <taxon>Bacillota</taxon>
        <taxon>Bacilli</taxon>
        <taxon>Lactobacillales</taxon>
        <taxon>Aerococcaceae</taxon>
        <taxon>Suicoccus</taxon>
    </lineage>
</organism>
<dbReference type="Gene3D" id="3.40.50.2020">
    <property type="match status" value="1"/>
</dbReference>
<evidence type="ECO:0000313" key="8">
    <source>
        <dbReference type="EMBL" id="AXY26151.1"/>
    </source>
</evidence>
<feature type="domain" description="Phosphoribosyltransferase" evidence="7">
    <location>
        <begin position="51"/>
        <end position="156"/>
    </location>
</feature>
<dbReference type="Proteomes" id="UP000263232">
    <property type="component" value="Chromosome"/>
</dbReference>
<keyword evidence="4 5" id="KW-0660">Purine salvage</keyword>
<comment type="subcellular location">
    <subcellularLocation>
        <location evidence="5">Cytoplasm</location>
    </subcellularLocation>
</comment>
<evidence type="ECO:0000256" key="3">
    <source>
        <dbReference type="ARBA" id="ARBA00022679"/>
    </source>
</evidence>
<name>A0A347WM44_9LACT</name>
<evidence type="ECO:0000256" key="5">
    <source>
        <dbReference type="HAMAP-Rule" id="MF_01184"/>
    </source>
</evidence>
<evidence type="ECO:0000256" key="6">
    <source>
        <dbReference type="NCBIfam" id="TIGR01744"/>
    </source>
</evidence>
<comment type="catalytic activity">
    <reaction evidence="5">
        <text>XMP + diphosphate = xanthine + 5-phospho-alpha-D-ribose 1-diphosphate</text>
        <dbReference type="Rhea" id="RHEA:10800"/>
        <dbReference type="ChEBI" id="CHEBI:17712"/>
        <dbReference type="ChEBI" id="CHEBI:33019"/>
        <dbReference type="ChEBI" id="CHEBI:57464"/>
        <dbReference type="ChEBI" id="CHEBI:58017"/>
        <dbReference type="EC" id="2.4.2.22"/>
    </reaction>
</comment>
<evidence type="ECO:0000256" key="4">
    <source>
        <dbReference type="ARBA" id="ARBA00022726"/>
    </source>
</evidence>
<dbReference type="InterPro" id="IPR000836">
    <property type="entry name" value="PRTase_dom"/>
</dbReference>
<dbReference type="EC" id="2.4.2.22" evidence="5 6"/>
<dbReference type="GO" id="GO:0006166">
    <property type="term" value="P:purine ribonucleoside salvage"/>
    <property type="evidence" value="ECO:0007669"/>
    <property type="project" value="UniProtKB-KW"/>
</dbReference>
<dbReference type="UniPathway" id="UPA00602">
    <property type="reaction ID" value="UER00658"/>
</dbReference>
<dbReference type="OrthoDB" id="9790678at2"/>
<feature type="binding site" evidence="5">
    <location>
        <begin position="128"/>
        <end position="132"/>
    </location>
    <ligand>
        <name>5-phospho-alpha-D-ribose 1-diphosphate</name>
        <dbReference type="ChEBI" id="CHEBI:58017"/>
    </ligand>
</feature>
<dbReference type="InterPro" id="IPR050118">
    <property type="entry name" value="Pur/Pyrimidine_PRTase"/>
</dbReference>
<dbReference type="PANTHER" id="PTHR43864">
    <property type="entry name" value="HYPOXANTHINE/GUANINE PHOSPHORIBOSYLTRANSFERASE"/>
    <property type="match status" value="1"/>
</dbReference>
<dbReference type="HAMAP" id="MF_01184">
    <property type="entry name" value="XPRTase"/>
    <property type="match status" value="1"/>
</dbReference>
<sequence length="191" mass="21099">MQALIDRIKQEGKVFPGNIIKVDSFINHQVDPELMLAMGKDFHAKYQDQAIEKILTIETSGIAVAVTTALQFQVPMVFAKKSEAASMDKNQYQAKVYSYTRGKTFEIRVAKDYLKAGERVLIIDDFLANGEALSGLISLCEQAGAEVAGIGIAIEKTFQPGGEKIRQAGYPIYSQARIKAFEGDTILFEEN</sequence>
<dbReference type="EMBL" id="CP023434">
    <property type="protein sequence ID" value="AXY26151.1"/>
    <property type="molecule type" value="Genomic_DNA"/>
</dbReference>
<dbReference type="GO" id="GO:0046110">
    <property type="term" value="P:xanthine metabolic process"/>
    <property type="evidence" value="ECO:0007669"/>
    <property type="project" value="UniProtKB-UniRule"/>
</dbReference>
<dbReference type="Pfam" id="PF00156">
    <property type="entry name" value="Pribosyltran"/>
    <property type="match status" value="1"/>
</dbReference>
<accession>A0A347WM44</accession>
<comment type="function">
    <text evidence="5">Converts the preformed base xanthine, a product of nucleic acid breakdown, to xanthosine 5'-monophosphate (XMP), so it can be reused for RNA or DNA synthesis.</text>
</comment>
<comment type="subunit">
    <text evidence="5">Homodimer.</text>
</comment>
<evidence type="ECO:0000313" key="9">
    <source>
        <dbReference type="Proteomes" id="UP000263232"/>
    </source>
</evidence>
<dbReference type="GO" id="GO:0000310">
    <property type="term" value="F:xanthine phosphoribosyltransferase activity"/>
    <property type="evidence" value="ECO:0007669"/>
    <property type="project" value="UniProtKB-UniRule"/>
</dbReference>
<dbReference type="KEGG" id="abae:CL176_09145"/>
<keyword evidence="9" id="KW-1185">Reference proteome</keyword>
<feature type="binding site" evidence="5">
    <location>
        <position position="27"/>
    </location>
    <ligand>
        <name>xanthine</name>
        <dbReference type="ChEBI" id="CHEBI:17712"/>
    </ligand>
</feature>
<evidence type="ECO:0000256" key="1">
    <source>
        <dbReference type="ARBA" id="ARBA00022490"/>
    </source>
</evidence>
<feature type="binding site" evidence="5">
    <location>
        <position position="156"/>
    </location>
    <ligand>
        <name>xanthine</name>
        <dbReference type="ChEBI" id="CHEBI:17712"/>
    </ligand>
</feature>
<evidence type="ECO:0000256" key="2">
    <source>
        <dbReference type="ARBA" id="ARBA00022676"/>
    </source>
</evidence>
<dbReference type="GO" id="GO:0032265">
    <property type="term" value="P:XMP salvage"/>
    <property type="evidence" value="ECO:0007669"/>
    <property type="project" value="UniProtKB-UniRule"/>
</dbReference>
<comment type="similarity">
    <text evidence="5">Belongs to the purine/pyrimidine phosphoribosyltransferase family. Xpt subfamily.</text>
</comment>
<comment type="pathway">
    <text evidence="5">Purine metabolism; XMP biosynthesis via salvage pathway; XMP from xanthine: step 1/1.</text>
</comment>
<protein>
    <recommendedName>
        <fullName evidence="5 6">Xanthine phosphoribosyltransferase</fullName>
        <shortName evidence="5">XPRTase</shortName>
        <ecNumber evidence="5 6">2.4.2.22</ecNumber>
    </recommendedName>
</protein>
<dbReference type="CDD" id="cd06223">
    <property type="entry name" value="PRTases_typeI"/>
    <property type="match status" value="1"/>
</dbReference>